<protein>
    <submittedName>
        <fullName evidence="1">Uncharacterized protein</fullName>
    </submittedName>
</protein>
<dbReference type="VEuPathDB" id="FungiDB:RhiirFUN_009028"/>
<name>A0A2N0PVF4_9GLOM</name>
<evidence type="ECO:0000313" key="2">
    <source>
        <dbReference type="Proteomes" id="UP000232722"/>
    </source>
</evidence>
<reference evidence="1 2" key="2">
    <citation type="submission" date="2017-09" db="EMBL/GenBank/DDBJ databases">
        <title>Extensive intraspecific genome diversity in a model arbuscular mycorrhizal fungus.</title>
        <authorList>
            <person name="Chen E.C."/>
            <person name="Morin E."/>
            <person name="Beaudet D."/>
            <person name="Noel J."/>
            <person name="Ndikumana S."/>
            <person name="Charron P."/>
            <person name="St-Onge C."/>
            <person name="Giorgi J."/>
            <person name="Grigoriev I.V."/>
            <person name="Roux C."/>
            <person name="Martin F.M."/>
            <person name="Corradi N."/>
        </authorList>
    </citation>
    <scope>NUCLEOTIDE SEQUENCE [LARGE SCALE GENOMIC DNA]</scope>
    <source>
        <strain evidence="1 2">A5</strain>
    </source>
</reference>
<dbReference type="AlphaFoldDB" id="A0A2N0PVF4"/>
<reference evidence="1 2" key="1">
    <citation type="submission" date="2016-04" db="EMBL/GenBank/DDBJ databases">
        <title>Genome analyses suggest a sexual origin of heterokaryosis in a supposedly ancient asexual fungus.</title>
        <authorList>
            <person name="Ropars J."/>
            <person name="Sedzielewska K."/>
            <person name="Noel J."/>
            <person name="Charron P."/>
            <person name="Farinelli L."/>
            <person name="Marton T."/>
            <person name="Kruger M."/>
            <person name="Pelin A."/>
            <person name="Brachmann A."/>
            <person name="Corradi N."/>
        </authorList>
    </citation>
    <scope>NUCLEOTIDE SEQUENCE [LARGE SCALE GENOMIC DNA]</scope>
    <source>
        <strain evidence="1 2">A5</strain>
    </source>
</reference>
<comment type="caution">
    <text evidence="1">The sequence shown here is derived from an EMBL/GenBank/DDBJ whole genome shotgun (WGS) entry which is preliminary data.</text>
</comment>
<accession>A0A2N0PVF4</accession>
<dbReference type="EMBL" id="LLXJ01000357">
    <property type="protein sequence ID" value="PKC10765.1"/>
    <property type="molecule type" value="Genomic_DNA"/>
</dbReference>
<dbReference type="VEuPathDB" id="FungiDB:FUN_021019"/>
<sequence>MLYLLVQVNESIKCIVPEHVVSIESTDNQFSNLFDAVTSGEYGDREVKVFIRREKSENWKEVDNGLKGNLEMLEVLSFLQVKFSIIEKINSDTPALIQNTDAFNILMNNSRQLLLPQRCTEYNRCNQLYNEIIDLFRDQKVGWISDVHNTIGKTFVNRITDAIWYIDPHLSTLHARSCSLPVFFTQLKTYQDGETYNKFYHTSHHKKVQLSQQKLLYLSSSLELSISQPWTSNDIWDQIISATLSLIQTLKKYAEYLAIKCTNMTNLHHSDESARNPENDCIMYQISACEDENLNENYSQLNNVLLEIHFYEYIDIKQYLPTDVMKRYRFIKELQLTFPIGIYRYYQGNYLGTINYVWRIPENEEQNETLKARMLARINKELPHYFTRQMRKNVLNKYSYIQKVTPAVLRMLHFDLTGNAAVTSDAISHDVEERLRLMLSLADPNIIFDLRTNNGFKGTKFNVFWDEMDAYFNEQVL</sequence>
<proteinExistence type="predicted"/>
<dbReference type="Proteomes" id="UP000232722">
    <property type="component" value="Unassembled WGS sequence"/>
</dbReference>
<evidence type="ECO:0000313" key="1">
    <source>
        <dbReference type="EMBL" id="PKC10765.1"/>
    </source>
</evidence>
<gene>
    <name evidence="1" type="ORF">RhiirA5_413973</name>
</gene>
<dbReference type="VEuPathDB" id="FungiDB:FUN_020977"/>
<dbReference type="VEuPathDB" id="FungiDB:RhiirA1_474819"/>
<dbReference type="VEuPathDB" id="FungiDB:RhiirA1_443979"/>
<organism evidence="1 2">
    <name type="scientific">Rhizophagus irregularis</name>
    <dbReference type="NCBI Taxonomy" id="588596"/>
    <lineage>
        <taxon>Eukaryota</taxon>
        <taxon>Fungi</taxon>
        <taxon>Fungi incertae sedis</taxon>
        <taxon>Mucoromycota</taxon>
        <taxon>Glomeromycotina</taxon>
        <taxon>Glomeromycetes</taxon>
        <taxon>Glomerales</taxon>
        <taxon>Glomeraceae</taxon>
        <taxon>Rhizophagus</taxon>
    </lineage>
</organism>